<evidence type="ECO:0000313" key="1">
    <source>
        <dbReference type="EMBL" id="SFF73867.1"/>
    </source>
</evidence>
<protein>
    <submittedName>
        <fullName evidence="1">Uncharacterized protein</fullName>
    </submittedName>
</protein>
<dbReference type="eggNOG" id="ENOG5030HE3">
    <property type="taxonomic scope" value="Bacteria"/>
</dbReference>
<sequence length="109" mass="12451">MITKKHHKVLVFCILIFIFSIFAYNVDSRLVANDEQPIFVIPVSIAKDGGTTQYYGIGYKVISWNVLSIKEINGKEVDEKMIGYEISTLFNLQHIDDGPKKELNFVPNK</sequence>
<keyword evidence="2" id="KW-1185">Reference proteome</keyword>
<dbReference type="EMBL" id="FOOE01000008">
    <property type="protein sequence ID" value="SFF73867.1"/>
    <property type="molecule type" value="Genomic_DNA"/>
</dbReference>
<dbReference type="OrthoDB" id="1935917at2"/>
<dbReference type="STRING" id="1529.SAMN04487885_108138"/>
<proteinExistence type="predicted"/>
<gene>
    <name evidence="1" type="ORF">SAMN04487885_108138</name>
</gene>
<dbReference type="Proteomes" id="UP000182135">
    <property type="component" value="Unassembled WGS sequence"/>
</dbReference>
<evidence type="ECO:0000313" key="2">
    <source>
        <dbReference type="Proteomes" id="UP000182135"/>
    </source>
</evidence>
<organism evidence="1 2">
    <name type="scientific">Clostridium cadaveris</name>
    <dbReference type="NCBI Taxonomy" id="1529"/>
    <lineage>
        <taxon>Bacteria</taxon>
        <taxon>Bacillati</taxon>
        <taxon>Bacillota</taxon>
        <taxon>Clostridia</taxon>
        <taxon>Eubacteriales</taxon>
        <taxon>Clostridiaceae</taxon>
        <taxon>Clostridium</taxon>
    </lineage>
</organism>
<dbReference type="AlphaFoldDB" id="A0A1I2L8Q5"/>
<name>A0A1I2L8Q5_9CLOT</name>
<reference evidence="1 2" key="1">
    <citation type="submission" date="2016-10" db="EMBL/GenBank/DDBJ databases">
        <authorList>
            <person name="de Groot N.N."/>
        </authorList>
    </citation>
    <scope>NUCLEOTIDE SEQUENCE [LARGE SCALE GENOMIC DNA]</scope>
    <source>
        <strain evidence="1 2">NLAE-zl-G419</strain>
    </source>
</reference>
<accession>A0A1I2L8Q5</accession>
<dbReference type="RefSeq" id="WP_083405180.1">
    <property type="nucleotide sequence ID" value="NZ_BAAACD010000020.1"/>
</dbReference>